<dbReference type="AlphaFoldDB" id="A0A7J6PCF6"/>
<dbReference type="Proteomes" id="UP000541610">
    <property type="component" value="Unassembled WGS sequence"/>
</dbReference>
<sequence>MSSSTVVLLLVTAAVLPNLDGFVPENPAFKTTYGDGVCFMVYWHSHGPIVSYYAKCPSWSPGVTVSAKLNLTEGPMNTFALTADETNRKNYESFIKEARESCQKSPKLEIGDTEKITHKLGPKGETLEASIGLIKRIFSPGFCPT</sequence>
<feature type="signal peptide" evidence="1">
    <location>
        <begin position="1"/>
        <end position="21"/>
    </location>
</feature>
<protein>
    <submittedName>
        <fullName evidence="2">Uncharacterized protein</fullName>
    </submittedName>
</protein>
<dbReference type="EMBL" id="JABANP010000040">
    <property type="protein sequence ID" value="KAF4693863.1"/>
    <property type="molecule type" value="Genomic_DNA"/>
</dbReference>
<feature type="chain" id="PRO_5029829854" evidence="1">
    <location>
        <begin position="22"/>
        <end position="145"/>
    </location>
</feature>
<name>A0A7J6PCF6_PEROL</name>
<proteinExistence type="predicted"/>
<keyword evidence="1" id="KW-0732">Signal</keyword>
<organism evidence="2 3">
    <name type="scientific">Perkinsus olseni</name>
    <name type="common">Perkinsus atlanticus</name>
    <dbReference type="NCBI Taxonomy" id="32597"/>
    <lineage>
        <taxon>Eukaryota</taxon>
        <taxon>Sar</taxon>
        <taxon>Alveolata</taxon>
        <taxon>Perkinsozoa</taxon>
        <taxon>Perkinsea</taxon>
        <taxon>Perkinsida</taxon>
        <taxon>Perkinsidae</taxon>
        <taxon>Perkinsus</taxon>
    </lineage>
</organism>
<evidence type="ECO:0000313" key="3">
    <source>
        <dbReference type="Proteomes" id="UP000541610"/>
    </source>
</evidence>
<evidence type="ECO:0000256" key="1">
    <source>
        <dbReference type="SAM" id="SignalP"/>
    </source>
</evidence>
<reference evidence="2 3" key="1">
    <citation type="submission" date="2020-04" db="EMBL/GenBank/DDBJ databases">
        <title>Perkinsus olseni comparative genomics.</title>
        <authorList>
            <person name="Bogema D.R."/>
        </authorList>
    </citation>
    <scope>NUCLEOTIDE SEQUENCE [LARGE SCALE GENOMIC DNA]</scope>
    <source>
        <strain evidence="2">00978-12</strain>
    </source>
</reference>
<comment type="caution">
    <text evidence="2">The sequence shown here is derived from an EMBL/GenBank/DDBJ whole genome shotgun (WGS) entry which is preliminary data.</text>
</comment>
<gene>
    <name evidence="2" type="ORF">FOZ60_010002</name>
</gene>
<evidence type="ECO:0000313" key="2">
    <source>
        <dbReference type="EMBL" id="KAF4693863.1"/>
    </source>
</evidence>
<accession>A0A7J6PCF6</accession>